<comment type="caution">
    <text evidence="2">The sequence shown here is derived from an EMBL/GenBank/DDBJ whole genome shotgun (WGS) entry which is preliminary data.</text>
</comment>
<dbReference type="InterPro" id="IPR006680">
    <property type="entry name" value="Amidohydro-rel"/>
</dbReference>
<dbReference type="InterPro" id="IPR032466">
    <property type="entry name" value="Metal_Hydrolase"/>
</dbReference>
<accession>A0A7C2V9S8</accession>
<dbReference type="NCBIfam" id="NF001541">
    <property type="entry name" value="PRK00369.1"/>
    <property type="match status" value="1"/>
</dbReference>
<dbReference type="Pfam" id="PF01979">
    <property type="entry name" value="Amidohydro_1"/>
    <property type="match status" value="1"/>
</dbReference>
<reference evidence="2" key="1">
    <citation type="journal article" date="2020" name="mSystems">
        <title>Genome- and Community-Level Interaction Insights into Carbon Utilization and Element Cycling Functions of Hydrothermarchaeota in Hydrothermal Sediment.</title>
        <authorList>
            <person name="Zhou Z."/>
            <person name="Liu Y."/>
            <person name="Xu W."/>
            <person name="Pan J."/>
            <person name="Luo Z.H."/>
            <person name="Li M."/>
        </authorList>
    </citation>
    <scope>NUCLEOTIDE SEQUENCE [LARGE SCALE GENOMIC DNA]</scope>
    <source>
        <strain evidence="2">SpSt-16</strain>
    </source>
</reference>
<dbReference type="NCBIfam" id="TIGR00857">
    <property type="entry name" value="pyrC_multi"/>
    <property type="match status" value="1"/>
</dbReference>
<dbReference type="GO" id="GO:0004038">
    <property type="term" value="F:allantoinase activity"/>
    <property type="evidence" value="ECO:0007669"/>
    <property type="project" value="TreeGrafter"/>
</dbReference>
<dbReference type="GO" id="GO:0006145">
    <property type="term" value="P:purine nucleobase catabolic process"/>
    <property type="evidence" value="ECO:0007669"/>
    <property type="project" value="TreeGrafter"/>
</dbReference>
<name>A0A7C2V9S8_9CREN</name>
<dbReference type="AlphaFoldDB" id="A0A7C2V9S8"/>
<feature type="domain" description="Amidohydrolase-related" evidence="1">
    <location>
        <begin position="40"/>
        <end position="387"/>
    </location>
</feature>
<dbReference type="InterPro" id="IPR050138">
    <property type="entry name" value="DHOase/Allantoinase_Hydrolase"/>
</dbReference>
<gene>
    <name evidence="2" type="ORF">ENO77_04225</name>
</gene>
<dbReference type="PANTHER" id="PTHR43668">
    <property type="entry name" value="ALLANTOINASE"/>
    <property type="match status" value="1"/>
</dbReference>
<dbReference type="SUPFAM" id="SSF51556">
    <property type="entry name" value="Metallo-dependent hydrolases"/>
    <property type="match status" value="1"/>
</dbReference>
<dbReference type="Gene3D" id="3.20.20.140">
    <property type="entry name" value="Metal-dependent hydrolases"/>
    <property type="match status" value="1"/>
</dbReference>
<organism evidence="2">
    <name type="scientific">Ignisphaera aggregans</name>
    <dbReference type="NCBI Taxonomy" id="334771"/>
    <lineage>
        <taxon>Archaea</taxon>
        <taxon>Thermoproteota</taxon>
        <taxon>Thermoprotei</taxon>
        <taxon>Desulfurococcales</taxon>
        <taxon>Desulfurococcaceae</taxon>
        <taxon>Ignisphaera</taxon>
    </lineage>
</organism>
<dbReference type="GO" id="GO:0005737">
    <property type="term" value="C:cytoplasm"/>
    <property type="evidence" value="ECO:0007669"/>
    <property type="project" value="TreeGrafter"/>
</dbReference>
<proteinExistence type="predicted"/>
<dbReference type="EMBL" id="DSGT01000011">
    <property type="protein sequence ID" value="HEW53352.1"/>
    <property type="molecule type" value="Genomic_DNA"/>
</dbReference>
<dbReference type="PANTHER" id="PTHR43668:SF2">
    <property type="entry name" value="ALLANTOINASE"/>
    <property type="match status" value="1"/>
</dbReference>
<evidence type="ECO:0000313" key="2">
    <source>
        <dbReference type="EMBL" id="HEW53352.1"/>
    </source>
</evidence>
<dbReference type="InterPro" id="IPR011059">
    <property type="entry name" value="Metal-dep_hydrolase_composite"/>
</dbReference>
<dbReference type="SUPFAM" id="SSF51338">
    <property type="entry name" value="Composite domain of metallo-dependent hydrolases"/>
    <property type="match status" value="2"/>
</dbReference>
<sequence length="411" mass="45746">MSISEVMLFVRNGIVAKRYSYVDKSLCRNYECIDLRDMGILLPGFIDMHVHLRGLDLSYKEDEESGTKAALHGGFTAVIDMPNTTPKIDNLEALQMKLSALKLKSYTDYGLYVSPTNREEIMRKMLLAEGVVGVKLFPQDIELIPMVTRTIKKLGTDKILMVHAENHMLTSECSAGMRWVCRPIESEVSALNTLKKFNNGGARIHVTHVTNILTLALAKSYGFTADTCPHYLYLTSEHEKSLGCIAKVNPPLRTDSTRLLMLKNVRMFDALTSDHAPHSMDEKSRDFHECPPGISSIDVMASLVLNLVARGFIDLGDVARLLSRGPAGILGIGKWGCMTEGCIASYTVVDLEQEVCIDPQNFFSKAKHSPYKSMRLKGAVRATVVRGYVAYLDKEIVEKPEPLPITRFRGG</sequence>
<evidence type="ECO:0000259" key="1">
    <source>
        <dbReference type="Pfam" id="PF01979"/>
    </source>
</evidence>
<protein>
    <submittedName>
        <fullName evidence="2">Dihydroorotase</fullName>
    </submittedName>
</protein>